<evidence type="ECO:0000256" key="1">
    <source>
        <dbReference type="ARBA" id="ARBA00004245"/>
    </source>
</evidence>
<evidence type="ECO:0000256" key="2">
    <source>
        <dbReference type="ARBA" id="ARBA00004489"/>
    </source>
</evidence>
<evidence type="ECO:0000259" key="11">
    <source>
        <dbReference type="PROSITE" id="PS51842"/>
    </source>
</evidence>
<dbReference type="Proteomes" id="UP000694393">
    <property type="component" value="Unplaced"/>
</dbReference>
<dbReference type="SUPFAM" id="SSF64593">
    <property type="entry name" value="Intermediate filament protein, coiled coil region"/>
    <property type="match status" value="2"/>
</dbReference>
<evidence type="ECO:0000256" key="9">
    <source>
        <dbReference type="SAM" id="Coils"/>
    </source>
</evidence>
<keyword evidence="6 9" id="KW-0175">Coiled coil</keyword>
<dbReference type="Gene3D" id="1.20.5.170">
    <property type="match status" value="1"/>
</dbReference>
<evidence type="ECO:0000256" key="8">
    <source>
        <dbReference type="ARBA" id="ARBA00023273"/>
    </source>
</evidence>
<reference evidence="12" key="2">
    <citation type="submission" date="2025-09" db="UniProtKB">
        <authorList>
            <consortium name="Ensembl"/>
        </authorList>
    </citation>
    <scope>IDENTIFICATION</scope>
</reference>
<sequence length="588" mass="65652">MTSSSLDALFGASPFRKEGARSLSRSLASSGFHSLAWSRGSPRRGAGYSPPSSADSLESLDGELRRSEKEVLQALNERFAGYIDKVRQLEALNQRLEGEAAALRRQQAGRSALGELYEREIGEMRGALVRLGGERGQLQLEQERLEDDIQHLRQSLDDEARQREEAEAAARALGRYTEEASLARAELEKKVQALRDEAQFLRRLHEEELGELLQQVQGGQAPLEPRQAGPDVTSALKEIRAQLEGQAVQSTLQSEEWFRVRLDKLSEAAKVNTDAIRSAQEEISEYRRQLQSKVTEFEALKGTKESLERQRADMEDCHHSNVLSYQETIQQLDNELRNTKWEMAAQLREYQELLNVKMALDIEIAAYRYRASRLCQKAGGGTGLAAEPCDGSSQQAKGTDKAEAKVEEKKGEEKPKEEDKKKGSKPEPLAPEEKTKDAVKAEEKETKEKAPVKPAPKPKDEKVEEKTAKREPEAKPQEKEAKATEPSKPAEKEPEKPKVEDKKEEPKKEKAEPRKDAEEKPKEESKTAKPEPSKDPQGTPKAGAPKDTPKAPQPKAERVEKSSSTDPKEGKPPEKAAAADHKAEKREK</sequence>
<feature type="domain" description="IF rod" evidence="11">
    <location>
        <begin position="68"/>
        <end position="368"/>
    </location>
</feature>
<evidence type="ECO:0000256" key="6">
    <source>
        <dbReference type="ARBA" id="ARBA00023054"/>
    </source>
</evidence>
<accession>A0A8C8RFU1</accession>
<feature type="compositionally biased region" description="Basic and acidic residues" evidence="10">
    <location>
        <begin position="398"/>
        <end position="534"/>
    </location>
</feature>
<evidence type="ECO:0000313" key="12">
    <source>
        <dbReference type="Ensembl" id="ENSPCEP00000004983.1"/>
    </source>
</evidence>
<dbReference type="GO" id="GO:0061564">
    <property type="term" value="P:axon development"/>
    <property type="evidence" value="ECO:0007669"/>
    <property type="project" value="TreeGrafter"/>
</dbReference>
<keyword evidence="7" id="KW-0206">Cytoskeleton</keyword>
<dbReference type="Gene3D" id="1.20.5.500">
    <property type="entry name" value="Single helix bin"/>
    <property type="match status" value="1"/>
</dbReference>
<dbReference type="Pfam" id="PF00038">
    <property type="entry name" value="Filament"/>
    <property type="match status" value="1"/>
</dbReference>
<dbReference type="InterPro" id="IPR039008">
    <property type="entry name" value="IF_rod_dom"/>
</dbReference>
<feature type="region of interest" description="Disordered" evidence="10">
    <location>
        <begin position="379"/>
        <end position="588"/>
    </location>
</feature>
<proteinExistence type="predicted"/>
<keyword evidence="5" id="KW-0403">Intermediate filament</keyword>
<dbReference type="Ensembl" id="ENSPCET00000005157.1">
    <property type="protein sequence ID" value="ENSPCEP00000004983.1"/>
    <property type="gene ID" value="ENSPCEG00000004032.1"/>
</dbReference>
<keyword evidence="4" id="KW-0597">Phosphoprotein</keyword>
<organism evidence="12 13">
    <name type="scientific">Pelusios castaneus</name>
    <name type="common">West African mud turtle</name>
    <dbReference type="NCBI Taxonomy" id="367368"/>
    <lineage>
        <taxon>Eukaryota</taxon>
        <taxon>Metazoa</taxon>
        <taxon>Chordata</taxon>
        <taxon>Craniata</taxon>
        <taxon>Vertebrata</taxon>
        <taxon>Euteleostomi</taxon>
        <taxon>Archelosauria</taxon>
        <taxon>Testudinata</taxon>
        <taxon>Testudines</taxon>
        <taxon>Pleurodira</taxon>
        <taxon>Pelomedusidae</taxon>
        <taxon>Pelusios</taxon>
    </lineage>
</organism>
<dbReference type="SMART" id="SM01391">
    <property type="entry name" value="Filament"/>
    <property type="match status" value="1"/>
</dbReference>
<evidence type="ECO:0000256" key="10">
    <source>
        <dbReference type="SAM" id="MobiDB-lite"/>
    </source>
</evidence>
<dbReference type="GO" id="GO:0045110">
    <property type="term" value="P:intermediate filament bundle assembly"/>
    <property type="evidence" value="ECO:0007669"/>
    <property type="project" value="TreeGrafter"/>
</dbReference>
<keyword evidence="13" id="KW-1185">Reference proteome</keyword>
<name>A0A8C8RFU1_9SAUR</name>
<dbReference type="PROSITE" id="PS51842">
    <property type="entry name" value="IF_ROD_2"/>
    <property type="match status" value="1"/>
</dbReference>
<evidence type="ECO:0000313" key="13">
    <source>
        <dbReference type="Proteomes" id="UP000694393"/>
    </source>
</evidence>
<dbReference type="PANTHER" id="PTHR23214">
    <property type="entry name" value="NEUROFILAMENT TRIPLET H PROTEIN"/>
    <property type="match status" value="1"/>
</dbReference>
<dbReference type="AlphaFoldDB" id="A0A8C8RFU1"/>
<evidence type="ECO:0000256" key="4">
    <source>
        <dbReference type="ARBA" id="ARBA00022553"/>
    </source>
</evidence>
<dbReference type="FunFam" id="1.20.5.1160:FF:000001">
    <property type="entry name" value="Keratin type II"/>
    <property type="match status" value="1"/>
</dbReference>
<evidence type="ECO:0000256" key="5">
    <source>
        <dbReference type="ARBA" id="ARBA00022754"/>
    </source>
</evidence>
<reference evidence="12" key="1">
    <citation type="submission" date="2025-08" db="UniProtKB">
        <authorList>
            <consortium name="Ensembl"/>
        </authorList>
    </citation>
    <scope>IDENTIFICATION</scope>
</reference>
<protein>
    <recommendedName>
        <fullName evidence="11">IF rod domain-containing protein</fullName>
    </recommendedName>
</protein>
<feature type="compositionally biased region" description="Basic and acidic residues" evidence="10">
    <location>
        <begin position="555"/>
        <end position="588"/>
    </location>
</feature>
<dbReference type="PANTHER" id="PTHR23214:SF1">
    <property type="entry name" value="NEUROFILAMENT HEAVY POLYPEPTIDE"/>
    <property type="match status" value="1"/>
</dbReference>
<dbReference type="GO" id="GO:0005883">
    <property type="term" value="C:neurofilament"/>
    <property type="evidence" value="ECO:0007669"/>
    <property type="project" value="TreeGrafter"/>
</dbReference>
<dbReference type="Gene3D" id="1.20.5.1160">
    <property type="entry name" value="Vasodilator-stimulated phosphoprotein"/>
    <property type="match status" value="1"/>
</dbReference>
<comment type="subcellular location">
    <subcellularLocation>
        <location evidence="2">Cell projection</location>
        <location evidence="2">Axon</location>
    </subcellularLocation>
    <subcellularLocation>
        <location evidence="1">Cytoplasm</location>
        <location evidence="1">Cytoskeleton</location>
    </subcellularLocation>
</comment>
<evidence type="ECO:0000256" key="7">
    <source>
        <dbReference type="ARBA" id="ARBA00023212"/>
    </source>
</evidence>
<keyword evidence="8" id="KW-0966">Cell projection</keyword>
<feature type="region of interest" description="Disordered" evidence="10">
    <location>
        <begin position="31"/>
        <end position="62"/>
    </location>
</feature>
<feature type="coiled-coil region" evidence="9">
    <location>
        <begin position="135"/>
        <end position="211"/>
    </location>
</feature>
<dbReference type="GO" id="GO:0030424">
    <property type="term" value="C:axon"/>
    <property type="evidence" value="ECO:0007669"/>
    <property type="project" value="UniProtKB-SubCell"/>
</dbReference>
<keyword evidence="3" id="KW-0963">Cytoplasm</keyword>
<evidence type="ECO:0000256" key="3">
    <source>
        <dbReference type="ARBA" id="ARBA00022490"/>
    </source>
</evidence>
<dbReference type="GO" id="GO:0099184">
    <property type="term" value="F:structural constituent of postsynaptic intermediate filament cytoskeleton"/>
    <property type="evidence" value="ECO:0007669"/>
    <property type="project" value="TreeGrafter"/>
</dbReference>
<feature type="coiled-coil region" evidence="9">
    <location>
        <begin position="262"/>
        <end position="349"/>
    </location>
</feature>